<gene>
    <name evidence="2" type="ORF">LX87_01731</name>
</gene>
<feature type="region of interest" description="Disordered" evidence="1">
    <location>
        <begin position="71"/>
        <end position="91"/>
    </location>
</feature>
<organism evidence="2 3">
    <name type="scientific">Larkinella arboricola</name>
    <dbReference type="NCBI Taxonomy" id="643671"/>
    <lineage>
        <taxon>Bacteria</taxon>
        <taxon>Pseudomonadati</taxon>
        <taxon>Bacteroidota</taxon>
        <taxon>Cytophagia</taxon>
        <taxon>Cytophagales</taxon>
        <taxon>Spirosomataceae</taxon>
        <taxon>Larkinella</taxon>
    </lineage>
</organism>
<reference evidence="2 3" key="1">
    <citation type="submission" date="2018-06" db="EMBL/GenBank/DDBJ databases">
        <title>Genomic Encyclopedia of Archaeal and Bacterial Type Strains, Phase II (KMG-II): from individual species to whole genera.</title>
        <authorList>
            <person name="Goeker M."/>
        </authorList>
    </citation>
    <scope>NUCLEOTIDE SEQUENCE [LARGE SCALE GENOMIC DNA]</scope>
    <source>
        <strain evidence="2 3">DSM 21851</strain>
    </source>
</reference>
<evidence type="ECO:0000313" key="3">
    <source>
        <dbReference type="Proteomes" id="UP000248790"/>
    </source>
</evidence>
<name>A0A327X3Y3_LARAB</name>
<dbReference type="EMBL" id="QLMC01000002">
    <property type="protein sequence ID" value="RAK00034.1"/>
    <property type="molecule type" value="Genomic_DNA"/>
</dbReference>
<sequence length="91" mass="10094">MKHLLPIIALLPLAVTAQKVDKTVSVQYADFLKTAHKPTVAAVSFDPATQLVQLYGWHPLVGRLKEITPKGDKKPVAVRNPKRKAEDCWVP</sequence>
<evidence type="ECO:0000313" key="2">
    <source>
        <dbReference type="EMBL" id="RAK00034.1"/>
    </source>
</evidence>
<dbReference type="Proteomes" id="UP000248790">
    <property type="component" value="Unassembled WGS sequence"/>
</dbReference>
<dbReference type="AlphaFoldDB" id="A0A327X3Y3"/>
<comment type="caution">
    <text evidence="2">The sequence shown here is derived from an EMBL/GenBank/DDBJ whole genome shotgun (WGS) entry which is preliminary data.</text>
</comment>
<keyword evidence="3" id="KW-1185">Reference proteome</keyword>
<evidence type="ECO:0000256" key="1">
    <source>
        <dbReference type="SAM" id="MobiDB-lite"/>
    </source>
</evidence>
<protein>
    <submittedName>
        <fullName evidence="2">Uncharacterized protein</fullName>
    </submittedName>
</protein>
<proteinExistence type="predicted"/>
<accession>A0A327X3Y3</accession>